<dbReference type="GeneID" id="81211425"/>
<keyword evidence="8" id="KW-1185">Reference proteome</keyword>
<feature type="transmembrane region" description="Helical" evidence="6">
    <location>
        <begin position="59"/>
        <end position="80"/>
    </location>
</feature>
<keyword evidence="2" id="KW-1003">Cell membrane</keyword>
<evidence type="ECO:0000256" key="5">
    <source>
        <dbReference type="ARBA" id="ARBA00023136"/>
    </source>
</evidence>
<sequence length="420" mass="42910">MSAPDDPGATDTTAAAAPSLRRDLGLFEVVVYGVGLILGAGIYAILGAAAGVAGESVPLAFLLAAVAASFTGLSYAELASRFPRGEGDYVYVREAFDNKRLAEVVAVLRVFVGVVSTAAVAIAFAGYLSGFANVPTAAAALGLVLVASGVNYWGIDLSAKLNLVFTIAEIAGLAIVIWVGARTWGTVDVFALPGGGLGIVEATFLVFFAYLGFGSIVNVAEETEDPTRTIPRAVVLAIIITTVLYVLVAFSAVGLVDSAVLGASGSPLAFVAEAGGGAAVGSVVAAIALTSTANTVLILLVSTSRLTYGVSKSEYRSFPTAFSRIHPERRTPHLAIALVAALTIPFVLLDDLVVVAGIANGALLAVFVAVNAALVRLRYVHPEDTSGFTAPLTVGRISVTAALGVLTSLGLFVFYLDSLV</sequence>
<gene>
    <name evidence="7" type="ORF">ACFQFD_01490</name>
</gene>
<dbReference type="EMBL" id="JBHSWX010000001">
    <property type="protein sequence ID" value="MFC6784708.1"/>
    <property type="molecule type" value="Genomic_DNA"/>
</dbReference>
<dbReference type="PIRSF" id="PIRSF006060">
    <property type="entry name" value="AA_transporter"/>
    <property type="match status" value="1"/>
</dbReference>
<evidence type="ECO:0000313" key="8">
    <source>
        <dbReference type="Proteomes" id="UP001596443"/>
    </source>
</evidence>
<feature type="transmembrane region" description="Helical" evidence="6">
    <location>
        <begin position="101"/>
        <end position="128"/>
    </location>
</feature>
<evidence type="ECO:0000256" key="2">
    <source>
        <dbReference type="ARBA" id="ARBA00022475"/>
    </source>
</evidence>
<name>A0ABD5TB54_9EURY</name>
<feature type="transmembrane region" description="Helical" evidence="6">
    <location>
        <begin position="354"/>
        <end position="374"/>
    </location>
</feature>
<feature type="transmembrane region" description="Helical" evidence="6">
    <location>
        <begin position="29"/>
        <end position="53"/>
    </location>
</feature>
<feature type="transmembrane region" description="Helical" evidence="6">
    <location>
        <begin position="161"/>
        <end position="184"/>
    </location>
</feature>
<reference evidence="7 8" key="1">
    <citation type="journal article" date="2019" name="Int. J. Syst. Evol. Microbiol.">
        <title>The Global Catalogue of Microorganisms (GCM) 10K type strain sequencing project: providing services to taxonomists for standard genome sequencing and annotation.</title>
        <authorList>
            <consortium name="The Broad Institute Genomics Platform"/>
            <consortium name="The Broad Institute Genome Sequencing Center for Infectious Disease"/>
            <person name="Wu L."/>
            <person name="Ma J."/>
        </authorList>
    </citation>
    <scope>NUCLEOTIDE SEQUENCE [LARGE SCALE GENOMIC DNA]</scope>
    <source>
        <strain evidence="7 8">SYNS20</strain>
    </source>
</reference>
<dbReference type="Proteomes" id="UP001596443">
    <property type="component" value="Unassembled WGS sequence"/>
</dbReference>
<organism evidence="7 8">
    <name type="scientific">Halobaculum halobium</name>
    <dbReference type="NCBI Taxonomy" id="3032281"/>
    <lineage>
        <taxon>Archaea</taxon>
        <taxon>Methanobacteriati</taxon>
        <taxon>Methanobacteriota</taxon>
        <taxon>Stenosarchaea group</taxon>
        <taxon>Halobacteria</taxon>
        <taxon>Halobacteriales</taxon>
        <taxon>Haloferacaceae</taxon>
        <taxon>Halobaculum</taxon>
    </lineage>
</organism>
<evidence type="ECO:0000256" key="1">
    <source>
        <dbReference type="ARBA" id="ARBA00004651"/>
    </source>
</evidence>
<dbReference type="InterPro" id="IPR050367">
    <property type="entry name" value="APC_superfamily"/>
</dbReference>
<dbReference type="PANTHER" id="PTHR42770:SF11">
    <property type="entry name" value="INNER MEMBRANE TRANSPORT PROTEIN YBAT"/>
    <property type="match status" value="1"/>
</dbReference>
<protein>
    <submittedName>
        <fullName evidence="7">APC family permease</fullName>
    </submittedName>
</protein>
<proteinExistence type="predicted"/>
<evidence type="ECO:0000256" key="6">
    <source>
        <dbReference type="SAM" id="Phobius"/>
    </source>
</evidence>
<feature type="transmembrane region" description="Helical" evidence="6">
    <location>
        <begin position="276"/>
        <end position="301"/>
    </location>
</feature>
<dbReference type="PANTHER" id="PTHR42770">
    <property type="entry name" value="AMINO ACID TRANSPORTER-RELATED"/>
    <property type="match status" value="1"/>
</dbReference>
<dbReference type="Gene3D" id="1.20.1740.10">
    <property type="entry name" value="Amino acid/polyamine transporter I"/>
    <property type="match status" value="1"/>
</dbReference>
<feature type="transmembrane region" description="Helical" evidence="6">
    <location>
        <begin position="331"/>
        <end position="348"/>
    </location>
</feature>
<feature type="transmembrane region" description="Helical" evidence="6">
    <location>
        <begin position="190"/>
        <end position="213"/>
    </location>
</feature>
<keyword evidence="5 6" id="KW-0472">Membrane</keyword>
<comment type="caution">
    <text evidence="7">The sequence shown here is derived from an EMBL/GenBank/DDBJ whole genome shotgun (WGS) entry which is preliminary data.</text>
</comment>
<dbReference type="Pfam" id="PF13520">
    <property type="entry name" value="AA_permease_2"/>
    <property type="match status" value="1"/>
</dbReference>
<evidence type="ECO:0000256" key="3">
    <source>
        <dbReference type="ARBA" id="ARBA00022692"/>
    </source>
</evidence>
<accession>A0ABD5TB54</accession>
<comment type="subcellular location">
    <subcellularLocation>
        <location evidence="1">Cell membrane</location>
        <topology evidence="1">Multi-pass membrane protein</topology>
    </subcellularLocation>
</comment>
<dbReference type="RefSeq" id="WP_284063529.1">
    <property type="nucleotide sequence ID" value="NZ_CP126159.1"/>
</dbReference>
<keyword evidence="3 6" id="KW-0812">Transmembrane</keyword>
<evidence type="ECO:0000256" key="4">
    <source>
        <dbReference type="ARBA" id="ARBA00022989"/>
    </source>
</evidence>
<feature type="transmembrane region" description="Helical" evidence="6">
    <location>
        <begin position="234"/>
        <end position="256"/>
    </location>
</feature>
<dbReference type="InterPro" id="IPR002293">
    <property type="entry name" value="AA/rel_permease1"/>
</dbReference>
<dbReference type="AlphaFoldDB" id="A0ABD5TB54"/>
<feature type="transmembrane region" description="Helical" evidence="6">
    <location>
        <begin position="134"/>
        <end position="154"/>
    </location>
</feature>
<evidence type="ECO:0000313" key="7">
    <source>
        <dbReference type="EMBL" id="MFC6784708.1"/>
    </source>
</evidence>
<dbReference type="GO" id="GO:0005886">
    <property type="term" value="C:plasma membrane"/>
    <property type="evidence" value="ECO:0007669"/>
    <property type="project" value="UniProtKB-SubCell"/>
</dbReference>
<keyword evidence="4 6" id="KW-1133">Transmembrane helix</keyword>
<feature type="transmembrane region" description="Helical" evidence="6">
    <location>
        <begin position="394"/>
        <end position="416"/>
    </location>
</feature>